<organism evidence="1">
    <name type="scientific">marine sediment metagenome</name>
    <dbReference type="NCBI Taxonomy" id="412755"/>
    <lineage>
        <taxon>unclassified sequences</taxon>
        <taxon>metagenomes</taxon>
        <taxon>ecological metagenomes</taxon>
    </lineage>
</organism>
<reference evidence="1" key="1">
    <citation type="journal article" date="2015" name="Nature">
        <title>Complex archaea that bridge the gap between prokaryotes and eukaryotes.</title>
        <authorList>
            <person name="Spang A."/>
            <person name="Saw J.H."/>
            <person name="Jorgensen S.L."/>
            <person name="Zaremba-Niedzwiedzka K."/>
            <person name="Martijn J."/>
            <person name="Lind A.E."/>
            <person name="van Eijk R."/>
            <person name="Schleper C."/>
            <person name="Guy L."/>
            <person name="Ettema T.J."/>
        </authorList>
    </citation>
    <scope>NUCLEOTIDE SEQUENCE</scope>
</reference>
<dbReference type="AlphaFoldDB" id="A0A0F9A1Q0"/>
<sequence length="180" mass="20950">MDKKEEGYNISETGNWNVAADYSRLKIMKPLYNCDIYENIAKFGYNSLQEQLENYGIPEESLRLMGLDRLIHELLKLIKNAKFAMKKPKTKDTLIGYEEILKSLLIYTPQVSSVKVNQVRKTKETKIDEKLFNMILNKVLDIKEKINEPLNKNDLIFTSKEEFDPAAYKKMIFDQATTKG</sequence>
<name>A0A0F9A1Q0_9ZZZZ</name>
<proteinExistence type="predicted"/>
<comment type="caution">
    <text evidence="1">The sequence shown here is derived from an EMBL/GenBank/DDBJ whole genome shotgun (WGS) entry which is preliminary data.</text>
</comment>
<evidence type="ECO:0000313" key="1">
    <source>
        <dbReference type="EMBL" id="KKK66111.1"/>
    </source>
</evidence>
<protein>
    <submittedName>
        <fullName evidence="1">Uncharacterized protein</fullName>
    </submittedName>
</protein>
<accession>A0A0F9A1Q0</accession>
<dbReference type="EMBL" id="LAZR01060236">
    <property type="protein sequence ID" value="KKK66111.1"/>
    <property type="molecule type" value="Genomic_DNA"/>
</dbReference>
<gene>
    <name evidence="1" type="ORF">LCGC14_2967390</name>
</gene>